<keyword evidence="3" id="KW-0813">Transport</keyword>
<dbReference type="GO" id="GO:0004364">
    <property type="term" value="F:glutathione transferase activity"/>
    <property type="evidence" value="ECO:0007669"/>
    <property type="project" value="UniProtKB-EC"/>
</dbReference>
<dbReference type="PROSITE" id="PS00195">
    <property type="entry name" value="GLUTAREDOXIN_1"/>
    <property type="match status" value="1"/>
</dbReference>
<gene>
    <name evidence="9" type="ORF">M404DRAFT_154017</name>
</gene>
<dbReference type="Pfam" id="PF00462">
    <property type="entry name" value="Glutaredoxin"/>
    <property type="match status" value="1"/>
</dbReference>
<protein>
    <recommendedName>
        <fullName evidence="2">glutathione peroxidase</fullName>
        <ecNumber evidence="2">1.11.1.9</ecNumber>
    </recommendedName>
</protein>
<dbReference type="InterPro" id="IPR014025">
    <property type="entry name" value="Glutaredoxin_subgr"/>
</dbReference>
<keyword evidence="6" id="KW-0676">Redox-active center</keyword>
<dbReference type="FunFam" id="3.40.30.10:FF:000026">
    <property type="entry name" value="Glutaredoxin 2"/>
    <property type="match status" value="1"/>
</dbReference>
<dbReference type="PROSITE" id="PS51354">
    <property type="entry name" value="GLUTAREDOXIN_2"/>
    <property type="match status" value="1"/>
</dbReference>
<evidence type="ECO:0000256" key="1">
    <source>
        <dbReference type="ARBA" id="ARBA00000217"/>
    </source>
</evidence>
<accession>A0A0C3NXS2</accession>
<dbReference type="GO" id="GO:0015038">
    <property type="term" value="F:glutathione disulfide oxidoreductase activity"/>
    <property type="evidence" value="ECO:0007669"/>
    <property type="project" value="TreeGrafter"/>
</dbReference>
<evidence type="ECO:0000256" key="3">
    <source>
        <dbReference type="ARBA" id="ARBA00022448"/>
    </source>
</evidence>
<evidence type="ECO:0000256" key="4">
    <source>
        <dbReference type="ARBA" id="ARBA00022982"/>
    </source>
</evidence>
<evidence type="ECO:0000256" key="6">
    <source>
        <dbReference type="ARBA" id="ARBA00023284"/>
    </source>
</evidence>
<organism evidence="9 10">
    <name type="scientific">Pisolithus tinctorius Marx 270</name>
    <dbReference type="NCBI Taxonomy" id="870435"/>
    <lineage>
        <taxon>Eukaryota</taxon>
        <taxon>Fungi</taxon>
        <taxon>Dikarya</taxon>
        <taxon>Basidiomycota</taxon>
        <taxon>Agaricomycotina</taxon>
        <taxon>Agaricomycetes</taxon>
        <taxon>Agaricomycetidae</taxon>
        <taxon>Boletales</taxon>
        <taxon>Sclerodermatineae</taxon>
        <taxon>Pisolithaceae</taxon>
        <taxon>Pisolithus</taxon>
    </lineage>
</organism>
<evidence type="ECO:0000259" key="8">
    <source>
        <dbReference type="Pfam" id="PF00462"/>
    </source>
</evidence>
<dbReference type="Proteomes" id="UP000054217">
    <property type="component" value="Unassembled WGS sequence"/>
</dbReference>
<dbReference type="PRINTS" id="PR00160">
    <property type="entry name" value="GLUTAREDOXIN"/>
</dbReference>
<evidence type="ECO:0000256" key="7">
    <source>
        <dbReference type="ARBA" id="ARBA00035808"/>
    </source>
</evidence>
<dbReference type="InterPro" id="IPR011767">
    <property type="entry name" value="GLR_AS"/>
</dbReference>
<dbReference type="PANTHER" id="PTHR45694">
    <property type="entry name" value="GLUTAREDOXIN 2"/>
    <property type="match status" value="1"/>
</dbReference>
<dbReference type="CDD" id="cd03419">
    <property type="entry name" value="GRX_GRXh_1_2_like"/>
    <property type="match status" value="1"/>
</dbReference>
<dbReference type="GO" id="GO:0034599">
    <property type="term" value="P:cellular response to oxidative stress"/>
    <property type="evidence" value="ECO:0007669"/>
    <property type="project" value="TreeGrafter"/>
</dbReference>
<comment type="catalytic activity">
    <reaction evidence="1">
        <text>2 glutathione + H2O2 = glutathione disulfide + 2 H2O</text>
        <dbReference type="Rhea" id="RHEA:16833"/>
        <dbReference type="ChEBI" id="CHEBI:15377"/>
        <dbReference type="ChEBI" id="CHEBI:16240"/>
        <dbReference type="ChEBI" id="CHEBI:57925"/>
        <dbReference type="ChEBI" id="CHEBI:58297"/>
        <dbReference type="EC" id="1.11.1.9"/>
    </reaction>
</comment>
<evidence type="ECO:0000256" key="5">
    <source>
        <dbReference type="ARBA" id="ARBA00023157"/>
    </source>
</evidence>
<reference evidence="9 10" key="1">
    <citation type="submission" date="2014-04" db="EMBL/GenBank/DDBJ databases">
        <authorList>
            <consortium name="DOE Joint Genome Institute"/>
            <person name="Kuo A."/>
            <person name="Kohler A."/>
            <person name="Costa M.D."/>
            <person name="Nagy L.G."/>
            <person name="Floudas D."/>
            <person name="Copeland A."/>
            <person name="Barry K.W."/>
            <person name="Cichocki N."/>
            <person name="Veneault-Fourrey C."/>
            <person name="LaButti K."/>
            <person name="Lindquist E.A."/>
            <person name="Lipzen A."/>
            <person name="Lundell T."/>
            <person name="Morin E."/>
            <person name="Murat C."/>
            <person name="Sun H."/>
            <person name="Tunlid A."/>
            <person name="Henrissat B."/>
            <person name="Grigoriev I.V."/>
            <person name="Hibbett D.S."/>
            <person name="Martin F."/>
            <person name="Nordberg H.P."/>
            <person name="Cantor M.N."/>
            <person name="Hua S.X."/>
        </authorList>
    </citation>
    <scope>NUCLEOTIDE SEQUENCE [LARGE SCALE GENOMIC DNA]</scope>
    <source>
        <strain evidence="9 10">Marx 270</strain>
    </source>
</reference>
<evidence type="ECO:0000256" key="2">
    <source>
        <dbReference type="ARBA" id="ARBA00012310"/>
    </source>
</evidence>
<dbReference type="InParanoid" id="A0A0C3NXS2"/>
<dbReference type="FunCoup" id="A0A0C3NXS2">
    <property type="interactions" value="236"/>
</dbReference>
<dbReference type="EMBL" id="KN832000">
    <property type="protein sequence ID" value="KIN99938.1"/>
    <property type="molecule type" value="Genomic_DNA"/>
</dbReference>
<keyword evidence="5" id="KW-1015">Disulfide bond</keyword>
<dbReference type="AlphaFoldDB" id="A0A0C3NXS2"/>
<keyword evidence="10" id="KW-1185">Reference proteome</keyword>
<name>A0A0C3NXS2_PISTI</name>
<dbReference type="GO" id="GO:0005737">
    <property type="term" value="C:cytoplasm"/>
    <property type="evidence" value="ECO:0007669"/>
    <property type="project" value="TreeGrafter"/>
</dbReference>
<dbReference type="OrthoDB" id="418495at2759"/>
<reference evidence="10" key="2">
    <citation type="submission" date="2015-01" db="EMBL/GenBank/DDBJ databases">
        <title>Evolutionary Origins and Diversification of the Mycorrhizal Mutualists.</title>
        <authorList>
            <consortium name="DOE Joint Genome Institute"/>
            <consortium name="Mycorrhizal Genomics Consortium"/>
            <person name="Kohler A."/>
            <person name="Kuo A."/>
            <person name="Nagy L.G."/>
            <person name="Floudas D."/>
            <person name="Copeland A."/>
            <person name="Barry K.W."/>
            <person name="Cichocki N."/>
            <person name="Veneault-Fourrey C."/>
            <person name="LaButti K."/>
            <person name="Lindquist E.A."/>
            <person name="Lipzen A."/>
            <person name="Lundell T."/>
            <person name="Morin E."/>
            <person name="Murat C."/>
            <person name="Riley R."/>
            <person name="Ohm R."/>
            <person name="Sun H."/>
            <person name="Tunlid A."/>
            <person name="Henrissat B."/>
            <person name="Grigoriev I.V."/>
            <person name="Hibbett D.S."/>
            <person name="Martin F."/>
        </authorList>
    </citation>
    <scope>NUCLEOTIDE SEQUENCE [LARGE SCALE GENOMIC DNA]</scope>
    <source>
        <strain evidence="10">Marx 270</strain>
    </source>
</reference>
<dbReference type="STRING" id="870435.A0A0C3NXS2"/>
<dbReference type="PANTHER" id="PTHR45694:SF18">
    <property type="entry name" value="GLUTAREDOXIN-1-RELATED"/>
    <property type="match status" value="1"/>
</dbReference>
<evidence type="ECO:0000313" key="10">
    <source>
        <dbReference type="Proteomes" id="UP000054217"/>
    </source>
</evidence>
<dbReference type="InterPro" id="IPR036249">
    <property type="entry name" value="Thioredoxin-like_sf"/>
</dbReference>
<evidence type="ECO:0000313" key="9">
    <source>
        <dbReference type="EMBL" id="KIN99938.1"/>
    </source>
</evidence>
<proteinExistence type="predicted"/>
<dbReference type="SUPFAM" id="SSF52833">
    <property type="entry name" value="Thioredoxin-like"/>
    <property type="match status" value="1"/>
</dbReference>
<sequence>MSSPKDFVEVSTQLLPSPQTSADDDCFRQNTINNNKVVIFSKSYCPYCAETKQLFKSKFSGVKVEVIELDGRSDMDAIQDYIKEKTGKRSVPQTFIGRQHVGGNDDLQAAFKAGKVKTLLEEAT</sequence>
<dbReference type="EC" id="1.11.1.9" evidence="2"/>
<feature type="domain" description="Glutaredoxin" evidence="8">
    <location>
        <begin position="37"/>
        <end position="101"/>
    </location>
</feature>
<dbReference type="NCBIfam" id="TIGR02180">
    <property type="entry name" value="GRX_euk"/>
    <property type="match status" value="1"/>
</dbReference>
<dbReference type="InterPro" id="IPR011899">
    <property type="entry name" value="Glutaredoxin_euk/vir"/>
</dbReference>
<dbReference type="GO" id="GO:0004602">
    <property type="term" value="F:glutathione peroxidase activity"/>
    <property type="evidence" value="ECO:0007669"/>
    <property type="project" value="UniProtKB-EC"/>
</dbReference>
<comment type="catalytic activity">
    <reaction evidence="7">
        <text>1-chloro-2,4-dinitrobenzene + glutathione = 2,4-dinitrophenyl-S-glutathione + chloride + H(+)</text>
        <dbReference type="Rhea" id="RHEA:51220"/>
        <dbReference type="ChEBI" id="CHEBI:15378"/>
        <dbReference type="ChEBI" id="CHEBI:17996"/>
        <dbReference type="ChEBI" id="CHEBI:34718"/>
        <dbReference type="ChEBI" id="CHEBI:57925"/>
        <dbReference type="ChEBI" id="CHEBI:133977"/>
        <dbReference type="EC" id="2.5.1.18"/>
    </reaction>
</comment>
<keyword evidence="4" id="KW-0249">Electron transport</keyword>
<dbReference type="Gene3D" id="3.40.30.10">
    <property type="entry name" value="Glutaredoxin"/>
    <property type="match status" value="1"/>
</dbReference>
<dbReference type="InterPro" id="IPR002109">
    <property type="entry name" value="Glutaredoxin"/>
</dbReference>
<dbReference type="HOGENOM" id="CLU_026126_7_2_1"/>